<dbReference type="Proteomes" id="UP000230607">
    <property type="component" value="Chromosome 1"/>
</dbReference>
<accession>A0A2H1FGT8</accession>
<dbReference type="EMBL" id="LT841358">
    <property type="protein sequence ID" value="SMH71967.1"/>
    <property type="molecule type" value="Genomic_DNA"/>
</dbReference>
<keyword evidence="3" id="KW-1185">Reference proteome</keyword>
<keyword evidence="1" id="KW-0175">Coiled coil</keyword>
<organism evidence="2 3">
    <name type="scientific">Candidatus Nitrosotalea okcheonensis</name>
    <dbReference type="NCBI Taxonomy" id="1903276"/>
    <lineage>
        <taxon>Archaea</taxon>
        <taxon>Nitrososphaerota</taxon>
        <taxon>Nitrososphaeria</taxon>
        <taxon>Nitrosotaleales</taxon>
        <taxon>Nitrosotaleaceae</taxon>
        <taxon>Nitrosotalea</taxon>
    </lineage>
</organism>
<evidence type="ECO:0000313" key="3">
    <source>
        <dbReference type="Proteomes" id="UP000230607"/>
    </source>
</evidence>
<evidence type="ECO:0000313" key="2">
    <source>
        <dbReference type="EMBL" id="SMH71967.1"/>
    </source>
</evidence>
<dbReference type="RefSeq" id="WP_157927836.1">
    <property type="nucleotide sequence ID" value="NZ_LT841358.1"/>
</dbReference>
<gene>
    <name evidence="2" type="ORF">NCS_11779</name>
</gene>
<sequence>MSTSEKYVHSLKQIKEIEDRSQKEIDEQKKRVAEELRNFETYAIQSITAAKADGEKLIESSIDQARKKAHAETEKIIEDAKNKAKTVSSRIDSQTVKEIIDILLKEV</sequence>
<dbReference type="OrthoDB" id="9451at2157"/>
<protein>
    <submittedName>
        <fullName evidence="2">Putative Vacuolar (H+)-ATPase G subunit</fullName>
    </submittedName>
</protein>
<feature type="coiled-coil region" evidence="1">
    <location>
        <begin position="11"/>
        <end position="38"/>
    </location>
</feature>
<evidence type="ECO:0000256" key="1">
    <source>
        <dbReference type="SAM" id="Coils"/>
    </source>
</evidence>
<reference evidence="3" key="1">
    <citation type="submission" date="2017-03" db="EMBL/GenBank/DDBJ databases">
        <authorList>
            <person name="Herbold C."/>
        </authorList>
    </citation>
    <scope>NUCLEOTIDE SEQUENCE [LARGE SCALE GENOMIC DNA]</scope>
</reference>
<dbReference type="AlphaFoldDB" id="A0A2H1FGT8"/>
<name>A0A2H1FGT8_9ARCH</name>
<proteinExistence type="predicted"/>